<gene>
    <name evidence="2" type="ORF">NGF19_22785</name>
</gene>
<dbReference type="Proteomes" id="UP001523219">
    <property type="component" value="Unassembled WGS sequence"/>
</dbReference>
<evidence type="ECO:0000313" key="3">
    <source>
        <dbReference type="Proteomes" id="UP001523219"/>
    </source>
</evidence>
<evidence type="ECO:0000313" key="2">
    <source>
        <dbReference type="EMBL" id="MCN9243579.1"/>
    </source>
</evidence>
<name>A0ABT0ZJ24_9ACTN</name>
<protein>
    <submittedName>
        <fullName evidence="2">Uncharacterized protein</fullName>
    </submittedName>
</protein>
<proteinExistence type="predicted"/>
<organism evidence="2 3">
    <name type="scientific">Streptomyces macrolidinus</name>
    <dbReference type="NCBI Taxonomy" id="2952607"/>
    <lineage>
        <taxon>Bacteria</taxon>
        <taxon>Bacillati</taxon>
        <taxon>Actinomycetota</taxon>
        <taxon>Actinomycetes</taxon>
        <taxon>Kitasatosporales</taxon>
        <taxon>Streptomycetaceae</taxon>
        <taxon>Streptomyces</taxon>
    </lineage>
</organism>
<dbReference type="EMBL" id="JAMWMR010000023">
    <property type="protein sequence ID" value="MCN9243579.1"/>
    <property type="molecule type" value="Genomic_DNA"/>
</dbReference>
<dbReference type="RefSeq" id="WP_252427023.1">
    <property type="nucleotide sequence ID" value="NZ_JAMWMR010000023.1"/>
</dbReference>
<reference evidence="2 3" key="1">
    <citation type="submission" date="2022-05" db="EMBL/GenBank/DDBJ databases">
        <title>Streptomyces sp. nov. RY43-2 isolated from soil of a peat swamp forest.</title>
        <authorList>
            <person name="Kanchanasin P."/>
            <person name="Tanasupawat S."/>
            <person name="Phongsopitanun W."/>
        </authorList>
    </citation>
    <scope>NUCLEOTIDE SEQUENCE [LARGE SCALE GENOMIC DNA]</scope>
    <source>
        <strain evidence="2 3">RY43-2</strain>
    </source>
</reference>
<keyword evidence="3" id="KW-1185">Reference proteome</keyword>
<evidence type="ECO:0000256" key="1">
    <source>
        <dbReference type="SAM" id="SignalP"/>
    </source>
</evidence>
<keyword evidence="1" id="KW-0732">Signal</keyword>
<feature type="chain" id="PRO_5047056136" evidence="1">
    <location>
        <begin position="25"/>
        <end position="184"/>
    </location>
</feature>
<sequence length="184" mass="19337">MPHPIRRLAPALALTCTVSVGATACGSGSAAEEAAVYITAPTPSPTTQDEREDFARARFAATAGLAAGAAYRWIVKPWKDGVFDKGAQGRAAALDKAGLAGTFAYNKLKTLQRNAQGDPELVEDLAPLLPELERLKDLPAKLRAGDESAIRTFDKTIGKVRGVGSRADAHIRVMVPTESQLAAG</sequence>
<dbReference type="PROSITE" id="PS51257">
    <property type="entry name" value="PROKAR_LIPOPROTEIN"/>
    <property type="match status" value="1"/>
</dbReference>
<feature type="signal peptide" evidence="1">
    <location>
        <begin position="1"/>
        <end position="24"/>
    </location>
</feature>
<comment type="caution">
    <text evidence="2">The sequence shown here is derived from an EMBL/GenBank/DDBJ whole genome shotgun (WGS) entry which is preliminary data.</text>
</comment>
<accession>A0ABT0ZJ24</accession>